<proteinExistence type="predicted"/>
<protein>
    <recommendedName>
        <fullName evidence="4">Sodium:proton antiporter</fullName>
    </recommendedName>
</protein>
<feature type="transmembrane region" description="Helical" evidence="1">
    <location>
        <begin position="106"/>
        <end position="130"/>
    </location>
</feature>
<comment type="caution">
    <text evidence="2">The sequence shown here is derived from an EMBL/GenBank/DDBJ whole genome shotgun (WGS) entry which is preliminary data.</text>
</comment>
<evidence type="ECO:0008006" key="4">
    <source>
        <dbReference type="Google" id="ProtNLM"/>
    </source>
</evidence>
<evidence type="ECO:0000313" key="2">
    <source>
        <dbReference type="EMBL" id="MCP2175600.1"/>
    </source>
</evidence>
<accession>A0ABT1HBH0</accession>
<dbReference type="EMBL" id="JAMTCJ010000002">
    <property type="protein sequence ID" value="MCP2175600.1"/>
    <property type="molecule type" value="Genomic_DNA"/>
</dbReference>
<evidence type="ECO:0000256" key="1">
    <source>
        <dbReference type="SAM" id="Phobius"/>
    </source>
</evidence>
<dbReference type="Pfam" id="PF19853">
    <property type="entry name" value="DUF6328"/>
    <property type="match status" value="1"/>
</dbReference>
<feature type="transmembrane region" description="Helical" evidence="1">
    <location>
        <begin position="136"/>
        <end position="153"/>
    </location>
</feature>
<keyword evidence="1" id="KW-0812">Transmembrane</keyword>
<organism evidence="2 3">
    <name type="scientific">Williamsia maris</name>
    <dbReference type="NCBI Taxonomy" id="72806"/>
    <lineage>
        <taxon>Bacteria</taxon>
        <taxon>Bacillati</taxon>
        <taxon>Actinomycetota</taxon>
        <taxon>Actinomycetes</taxon>
        <taxon>Mycobacteriales</taxon>
        <taxon>Nocardiaceae</taxon>
        <taxon>Williamsia</taxon>
    </lineage>
</organism>
<reference evidence="2 3" key="1">
    <citation type="submission" date="2022-06" db="EMBL/GenBank/DDBJ databases">
        <title>Genomic Encyclopedia of Archaeal and Bacterial Type Strains, Phase II (KMG-II): from individual species to whole genera.</title>
        <authorList>
            <person name="Goeker M."/>
        </authorList>
    </citation>
    <scope>NUCLEOTIDE SEQUENCE [LARGE SCALE GENOMIC DNA]</scope>
    <source>
        <strain evidence="2 3">DSM 44693</strain>
    </source>
</reference>
<keyword evidence="1" id="KW-0472">Membrane</keyword>
<dbReference type="RefSeq" id="WP_253660655.1">
    <property type="nucleotide sequence ID" value="NZ_BAAAJQ010000001.1"/>
</dbReference>
<gene>
    <name evidence="2" type="ORF">LX13_001419</name>
</gene>
<evidence type="ECO:0000313" key="3">
    <source>
        <dbReference type="Proteomes" id="UP001206895"/>
    </source>
</evidence>
<keyword evidence="1" id="KW-1133">Transmembrane helix</keyword>
<feature type="transmembrane region" description="Helical" evidence="1">
    <location>
        <begin position="64"/>
        <end position="86"/>
    </location>
</feature>
<dbReference type="InterPro" id="IPR046291">
    <property type="entry name" value="DUF6328"/>
</dbReference>
<sequence length="172" mass="18508">MTPDDDAWNQTARGETPTERLDRNWSSLLQELRVVQTGLQLLTGFLLTLPFQTRFTTLDTTQTAIYLVTLGCSAVATIVIVAPVAIHRFLFRQHAMAESVQFATRLAIAGFLLLGVAITGVVTLIFSVVLDTGSGIAAGACCALVAVILWLVLPARIRSRLPKPGPVPPPSK</sequence>
<dbReference type="Proteomes" id="UP001206895">
    <property type="component" value="Unassembled WGS sequence"/>
</dbReference>
<keyword evidence="3" id="KW-1185">Reference proteome</keyword>
<name>A0ABT1HBH0_9NOCA</name>